<feature type="chain" id="PRO_5042460486" evidence="4">
    <location>
        <begin position="24"/>
        <end position="223"/>
    </location>
</feature>
<keyword evidence="3" id="KW-0175">Coiled coil</keyword>
<evidence type="ECO:0000313" key="5">
    <source>
        <dbReference type="EMBL" id="MDP8173043.1"/>
    </source>
</evidence>
<dbReference type="RefSeq" id="WP_306374403.1">
    <property type="nucleotide sequence ID" value="NZ_JASAYK010000005.1"/>
</dbReference>
<dbReference type="InterPro" id="IPR005632">
    <property type="entry name" value="Chaperone_Skp"/>
</dbReference>
<dbReference type="AlphaFoldDB" id="A0AAJ6P0X3"/>
<name>A0AAJ6P0X3_9PAST</name>
<proteinExistence type="inferred from homology"/>
<dbReference type="GO" id="GO:0005829">
    <property type="term" value="C:cytosol"/>
    <property type="evidence" value="ECO:0007669"/>
    <property type="project" value="TreeGrafter"/>
</dbReference>
<organism evidence="5 6">
    <name type="scientific">Phocoenobacter skyensis</name>
    <dbReference type="NCBI Taxonomy" id="97481"/>
    <lineage>
        <taxon>Bacteria</taxon>
        <taxon>Pseudomonadati</taxon>
        <taxon>Pseudomonadota</taxon>
        <taxon>Gammaproteobacteria</taxon>
        <taxon>Pasteurellales</taxon>
        <taxon>Pasteurellaceae</taxon>
        <taxon>Phocoenobacter</taxon>
    </lineage>
</organism>
<sequence>MKNVFKVTTLIASLAMASNVVNATDKIGFITPEFVIQNHPLFSNSSDLAKKVQEERKSLEIEDKRLGEENKALAAEAKELRAEDEKLGKEITAKKAKLEKDAPRLRSKEIKKRQDAIIALADKFQKKLNAFQKKEMAFKQKVASFQKKSQEVQRKLAIEENKVRKEVVDQVNEKLQKIAKSKGYTMVLDTNAVVFVSSKENDLSNEVLKAVGGKVPEVPTKSK</sequence>
<evidence type="ECO:0000256" key="4">
    <source>
        <dbReference type="SAM" id="SignalP"/>
    </source>
</evidence>
<accession>A0AAJ6P0X3</accession>
<reference evidence="5" key="1">
    <citation type="journal article" date="2023" name="Front. Microbiol.">
        <title>Phylogeography and host specificity of Pasteurellaceae pathogenic to sea-farmed fish in the north-east Atlantic.</title>
        <authorList>
            <person name="Gulla S."/>
            <person name="Colquhoun D.J."/>
            <person name="Olsen A.B."/>
            <person name="Spilsberg B."/>
            <person name="Lagesen K."/>
            <person name="Aakesson C.P."/>
            <person name="Strom S."/>
            <person name="Manji F."/>
            <person name="Birkbeck T.H."/>
            <person name="Nilsen H.K."/>
        </authorList>
    </citation>
    <scope>NUCLEOTIDE SEQUENCE</scope>
    <source>
        <strain evidence="5">TW16_20</strain>
    </source>
</reference>
<gene>
    <name evidence="5" type="ORF">QJU93_06700</name>
</gene>
<dbReference type="SMART" id="SM00935">
    <property type="entry name" value="OmpH"/>
    <property type="match status" value="1"/>
</dbReference>
<dbReference type="GO" id="GO:0050821">
    <property type="term" value="P:protein stabilization"/>
    <property type="evidence" value="ECO:0007669"/>
    <property type="project" value="TreeGrafter"/>
</dbReference>
<dbReference type="Pfam" id="PF03938">
    <property type="entry name" value="OmpH"/>
    <property type="match status" value="1"/>
</dbReference>
<dbReference type="PANTHER" id="PTHR35089">
    <property type="entry name" value="CHAPERONE PROTEIN SKP"/>
    <property type="match status" value="1"/>
</dbReference>
<dbReference type="SUPFAM" id="SSF111384">
    <property type="entry name" value="OmpH-like"/>
    <property type="match status" value="1"/>
</dbReference>
<evidence type="ECO:0000313" key="6">
    <source>
        <dbReference type="Proteomes" id="UP001236239"/>
    </source>
</evidence>
<feature type="signal peptide" evidence="4">
    <location>
        <begin position="1"/>
        <end position="23"/>
    </location>
</feature>
<evidence type="ECO:0000256" key="3">
    <source>
        <dbReference type="SAM" id="Coils"/>
    </source>
</evidence>
<dbReference type="InterPro" id="IPR024930">
    <property type="entry name" value="Skp_dom_sf"/>
</dbReference>
<evidence type="ECO:0000256" key="1">
    <source>
        <dbReference type="ARBA" id="ARBA00009091"/>
    </source>
</evidence>
<feature type="coiled-coil region" evidence="3">
    <location>
        <begin position="49"/>
        <end position="90"/>
    </location>
</feature>
<evidence type="ECO:0000256" key="2">
    <source>
        <dbReference type="ARBA" id="ARBA00022729"/>
    </source>
</evidence>
<dbReference type="GO" id="GO:0051082">
    <property type="term" value="F:unfolded protein binding"/>
    <property type="evidence" value="ECO:0007669"/>
    <property type="project" value="InterPro"/>
</dbReference>
<comment type="similarity">
    <text evidence="1">Belongs to the Skp family.</text>
</comment>
<comment type="caution">
    <text evidence="5">The sequence shown here is derived from an EMBL/GenBank/DDBJ whole genome shotgun (WGS) entry which is preliminary data.</text>
</comment>
<dbReference type="EMBL" id="JASAYQ010000010">
    <property type="protein sequence ID" value="MDP8173043.1"/>
    <property type="molecule type" value="Genomic_DNA"/>
</dbReference>
<dbReference type="Proteomes" id="UP001236239">
    <property type="component" value="Unassembled WGS sequence"/>
</dbReference>
<protein>
    <submittedName>
        <fullName evidence="5">OmpH family outer membrane protein</fullName>
    </submittedName>
</protein>
<keyword evidence="2 4" id="KW-0732">Signal</keyword>
<dbReference type="PANTHER" id="PTHR35089:SF1">
    <property type="entry name" value="CHAPERONE PROTEIN SKP"/>
    <property type="match status" value="1"/>
</dbReference>
<dbReference type="Gene3D" id="3.30.910.20">
    <property type="entry name" value="Skp domain"/>
    <property type="match status" value="1"/>
</dbReference>